<accession>A0A2P6NL92</accession>
<gene>
    <name evidence="2" type="ORF">PROFUN_07948</name>
</gene>
<evidence type="ECO:0000313" key="2">
    <source>
        <dbReference type="EMBL" id="PRP84698.1"/>
    </source>
</evidence>
<dbReference type="EMBL" id="MDYQ01000058">
    <property type="protein sequence ID" value="PRP84698.1"/>
    <property type="molecule type" value="Genomic_DNA"/>
</dbReference>
<proteinExistence type="predicted"/>
<name>A0A2P6NL92_9EUKA</name>
<organism evidence="2 3">
    <name type="scientific">Planoprotostelium fungivorum</name>
    <dbReference type="NCBI Taxonomy" id="1890364"/>
    <lineage>
        <taxon>Eukaryota</taxon>
        <taxon>Amoebozoa</taxon>
        <taxon>Evosea</taxon>
        <taxon>Variosea</taxon>
        <taxon>Cavosteliida</taxon>
        <taxon>Cavosteliaceae</taxon>
        <taxon>Planoprotostelium</taxon>
    </lineage>
</organism>
<sequence>MEQGHSSRNGAADEGNSPKLKERDPLSVRNKSPKKLSNLLAMYGLYKRNRSPTTLFRAVIIALRLCLVESDLDQLEPVGEKVEMESVEHLRQLTRRIQRSVRIIGFKRVRGPPSEWSLTWYEYEMEAPAHPPLYLVQEGTGYVPLQWKEVKDGVTVGAKTYNPVELYTNESEVNETPQKEINRIQEEEALDTAGGDLLPSAEDLKCETDQAVIQLWIQQFIDRLQEAKILCEKQKNVIRLTSPSGIILQKNNREVQEKFDTLKED</sequence>
<evidence type="ECO:0000256" key="1">
    <source>
        <dbReference type="SAM" id="MobiDB-lite"/>
    </source>
</evidence>
<evidence type="ECO:0000313" key="3">
    <source>
        <dbReference type="Proteomes" id="UP000241769"/>
    </source>
</evidence>
<comment type="caution">
    <text evidence="2">The sequence shown here is derived from an EMBL/GenBank/DDBJ whole genome shotgun (WGS) entry which is preliminary data.</text>
</comment>
<dbReference type="Proteomes" id="UP000241769">
    <property type="component" value="Unassembled WGS sequence"/>
</dbReference>
<feature type="region of interest" description="Disordered" evidence="1">
    <location>
        <begin position="1"/>
        <end position="31"/>
    </location>
</feature>
<reference evidence="2 3" key="1">
    <citation type="journal article" date="2018" name="Genome Biol. Evol.">
        <title>Multiple Roots of Fruiting Body Formation in Amoebozoa.</title>
        <authorList>
            <person name="Hillmann F."/>
            <person name="Forbes G."/>
            <person name="Novohradska S."/>
            <person name="Ferling I."/>
            <person name="Riege K."/>
            <person name="Groth M."/>
            <person name="Westermann M."/>
            <person name="Marz M."/>
            <person name="Spaller T."/>
            <person name="Winckler T."/>
            <person name="Schaap P."/>
            <person name="Glockner G."/>
        </authorList>
    </citation>
    <scope>NUCLEOTIDE SEQUENCE [LARGE SCALE GENOMIC DNA]</scope>
    <source>
        <strain evidence="2 3">Jena</strain>
    </source>
</reference>
<dbReference type="AlphaFoldDB" id="A0A2P6NL92"/>
<dbReference type="InParanoid" id="A0A2P6NL92"/>
<protein>
    <submittedName>
        <fullName evidence="2">Uncharacterized protein</fullName>
    </submittedName>
</protein>
<keyword evidence="3" id="KW-1185">Reference proteome</keyword>